<feature type="chain" id="PRO_5020234840" evidence="2">
    <location>
        <begin position="23"/>
        <end position="436"/>
    </location>
</feature>
<dbReference type="Pfam" id="PF11853">
    <property type="entry name" value="DUF3373"/>
    <property type="match status" value="1"/>
</dbReference>
<keyword evidence="1" id="KW-0175">Coiled coil</keyword>
<dbReference type="EMBL" id="JRPR02000001">
    <property type="protein sequence ID" value="TLD97894.1"/>
    <property type="molecule type" value="Genomic_DNA"/>
</dbReference>
<evidence type="ECO:0000256" key="1">
    <source>
        <dbReference type="SAM" id="Coils"/>
    </source>
</evidence>
<keyword evidence="4" id="KW-1185">Reference proteome</keyword>
<dbReference type="STRING" id="1677920.LS71_05935"/>
<dbReference type="Proteomes" id="UP000029733">
    <property type="component" value="Unassembled WGS sequence"/>
</dbReference>
<name>A0A4U8TDX6_9HELI</name>
<dbReference type="AlphaFoldDB" id="A0A4U8TDX6"/>
<organism evidence="3 4">
    <name type="scientific">Helicobacter jaachi</name>
    <dbReference type="NCBI Taxonomy" id="1677920"/>
    <lineage>
        <taxon>Bacteria</taxon>
        <taxon>Pseudomonadati</taxon>
        <taxon>Campylobacterota</taxon>
        <taxon>Epsilonproteobacteria</taxon>
        <taxon>Campylobacterales</taxon>
        <taxon>Helicobacteraceae</taxon>
        <taxon>Helicobacter</taxon>
    </lineage>
</organism>
<dbReference type="OrthoDB" id="9760233at2"/>
<sequence length="436" mass="48131">MLKHKVMALGGGLLLLSSLANAATIEERLKALESDVNEINDRVDANEVAATLNKVKFGMEFNTSVNNITHREKTGGANLKENYNNRWMMGLYLNMNADINKYTKFTGRLSMTKAFGDLESGYPLVGTLGTLDAGRGVAGGSAVYVERAYVDIYMGKWAALTIGRLPGTDGPGSNLRNSSARMSTYPALAVNALGDGAVFTLKPYTDAALRVGYSKVYQPLTLNSTSAGGNIWGNKEASDANLVFGAFETPFLPKSFGTNLFMLTYINLMNYATPRVQTATATFPAKNVGDMQYVNVHIENDRLLGSGLHWFASYSYYKGSNGEPIMLPFANENGYAVHAGLRYDLGSYFKIGYEFFKGSKYWYAFSRVSLNDPFNFRSTRGTVNDVYAIWQLDLNQFFRLSYTLQQLDYNTPTAPIATPSVDETNQNIALAYILRF</sequence>
<dbReference type="InterPro" id="IPR021803">
    <property type="entry name" value="DUF3373"/>
</dbReference>
<evidence type="ECO:0000313" key="4">
    <source>
        <dbReference type="Proteomes" id="UP000029733"/>
    </source>
</evidence>
<proteinExistence type="predicted"/>
<reference evidence="3 4" key="1">
    <citation type="journal article" date="2014" name="Genome Announc.">
        <title>Draft genome sequences of eight enterohepatic helicobacter species isolated from both laboratory and wild rodents.</title>
        <authorList>
            <person name="Sheh A."/>
            <person name="Shen Z."/>
            <person name="Fox J.G."/>
        </authorList>
    </citation>
    <scope>NUCLEOTIDE SEQUENCE [LARGE SCALE GENOMIC DNA]</scope>
    <source>
        <strain evidence="3 4">MIT 09-6949</strain>
    </source>
</reference>
<protein>
    <submittedName>
        <fullName evidence="3">DUF3373 family protein</fullName>
    </submittedName>
</protein>
<gene>
    <name evidence="3" type="ORF">LS71_003495</name>
</gene>
<feature type="signal peptide" evidence="2">
    <location>
        <begin position="1"/>
        <end position="22"/>
    </location>
</feature>
<comment type="caution">
    <text evidence="3">The sequence shown here is derived from an EMBL/GenBank/DDBJ whole genome shotgun (WGS) entry which is preliminary data.</text>
</comment>
<feature type="coiled-coil region" evidence="1">
    <location>
        <begin position="22"/>
        <end position="49"/>
    </location>
</feature>
<keyword evidence="2" id="KW-0732">Signal</keyword>
<evidence type="ECO:0000313" key="3">
    <source>
        <dbReference type="EMBL" id="TLD97894.1"/>
    </source>
</evidence>
<evidence type="ECO:0000256" key="2">
    <source>
        <dbReference type="SAM" id="SignalP"/>
    </source>
</evidence>
<accession>A0A4U8TDX6</accession>